<dbReference type="RefSeq" id="WP_179441739.1">
    <property type="nucleotide sequence ID" value="NZ_BAAALK010000002.1"/>
</dbReference>
<evidence type="ECO:0000313" key="2">
    <source>
        <dbReference type="Proteomes" id="UP000560069"/>
    </source>
</evidence>
<keyword evidence="2" id="KW-1185">Reference proteome</keyword>
<dbReference type="EMBL" id="JACCFQ010000001">
    <property type="protein sequence ID" value="NYJ16901.1"/>
    <property type="molecule type" value="Genomic_DNA"/>
</dbReference>
<dbReference type="PANTHER" id="PTHR39185">
    <property type="entry name" value="SWARMING MOTILITY PROTEIN SWRD"/>
    <property type="match status" value="1"/>
</dbReference>
<protein>
    <submittedName>
        <fullName evidence="1">Uncharacterized protein YlzI (FlbEa/FlbD family)</fullName>
    </submittedName>
</protein>
<reference evidence="1 2" key="1">
    <citation type="submission" date="2020-07" db="EMBL/GenBank/DDBJ databases">
        <title>Sequencing the genomes of 1000 actinobacteria strains.</title>
        <authorList>
            <person name="Klenk H.-P."/>
        </authorList>
    </citation>
    <scope>NUCLEOTIDE SEQUENCE [LARGE SCALE GENOMIC DNA]</scope>
    <source>
        <strain evidence="1 2">DSM 15664</strain>
    </source>
</reference>
<sequence length="83" mass="8962">MIAVTRLNGTRFAVNPDLIERIQEHPDTVLLMVNGARYVVLEPMEQVIELIAGFRARVVAGASRVEPAATASTEPAAPPPRSI</sequence>
<organism evidence="1 2">
    <name type="scientific">Nesterenkonia sandarakina</name>
    <dbReference type="NCBI Taxonomy" id="272918"/>
    <lineage>
        <taxon>Bacteria</taxon>
        <taxon>Bacillati</taxon>
        <taxon>Actinomycetota</taxon>
        <taxon>Actinomycetes</taxon>
        <taxon>Micrococcales</taxon>
        <taxon>Micrococcaceae</taxon>
        <taxon>Nesterenkonia</taxon>
    </lineage>
</organism>
<accession>A0A7Z0E896</accession>
<gene>
    <name evidence="1" type="ORF">HNR11_001435</name>
</gene>
<evidence type="ECO:0000313" key="1">
    <source>
        <dbReference type="EMBL" id="NYJ16901.1"/>
    </source>
</evidence>
<dbReference type="Proteomes" id="UP000560069">
    <property type="component" value="Unassembled WGS sequence"/>
</dbReference>
<dbReference type="PANTHER" id="PTHR39185:SF1">
    <property type="entry name" value="SWARMING MOTILITY PROTEIN SWRD"/>
    <property type="match status" value="1"/>
</dbReference>
<dbReference type="AlphaFoldDB" id="A0A7Z0E896"/>
<name>A0A7Z0E896_9MICC</name>
<comment type="caution">
    <text evidence="1">The sequence shown here is derived from an EMBL/GenBank/DDBJ whole genome shotgun (WGS) entry which is preliminary data.</text>
</comment>
<dbReference type="InterPro" id="IPR009384">
    <property type="entry name" value="SwrD-like"/>
</dbReference>
<dbReference type="Pfam" id="PF06289">
    <property type="entry name" value="FlbD"/>
    <property type="match status" value="1"/>
</dbReference>
<proteinExistence type="predicted"/>